<dbReference type="GO" id="GO:0016020">
    <property type="term" value="C:membrane"/>
    <property type="evidence" value="ECO:0007669"/>
    <property type="project" value="UniProtKB-SubCell"/>
</dbReference>
<dbReference type="InterPro" id="IPR005828">
    <property type="entry name" value="MFS_sugar_transport-like"/>
</dbReference>
<dbReference type="HOGENOM" id="CLU_001265_30_11_1"/>
<dbReference type="GO" id="GO:0015149">
    <property type="term" value="F:hexose transmembrane transporter activity"/>
    <property type="evidence" value="ECO:0007669"/>
    <property type="project" value="TreeGrafter"/>
</dbReference>
<dbReference type="InterPro" id="IPR045263">
    <property type="entry name" value="GLUT"/>
</dbReference>
<proteinExistence type="predicted"/>
<feature type="transmembrane region" description="Helical" evidence="6">
    <location>
        <begin position="445"/>
        <end position="462"/>
    </location>
</feature>
<accession>B4J5Q5</accession>
<feature type="transmembrane region" description="Helical" evidence="6">
    <location>
        <begin position="23"/>
        <end position="46"/>
    </location>
</feature>
<dbReference type="PANTHER" id="PTHR23503">
    <property type="entry name" value="SOLUTE CARRIER FAMILY 2"/>
    <property type="match status" value="1"/>
</dbReference>
<dbReference type="eggNOG" id="KOG0569">
    <property type="taxonomic scope" value="Eukaryota"/>
</dbReference>
<evidence type="ECO:0000256" key="6">
    <source>
        <dbReference type="SAM" id="Phobius"/>
    </source>
</evidence>
<evidence type="ECO:0000256" key="4">
    <source>
        <dbReference type="ARBA" id="ARBA00023136"/>
    </source>
</evidence>
<sequence length="490" mass="54208">MDSATELMKVTGVVQRRPQWTRLLIWSTLGSTIGTAVPGGYCMAIINNPAVHMRSWCELTLLQNYGWQLTPAALDTLWALIVSIYLIGGVLGSACAGWAANRFGRRGCLLLSCSLMLLAAFGFFCCRLLQSVEVLLLCRLVVGLGAGLITTCLPMYHSEIAALTQRGTLGVCCAVGFSIGILLAQILSMDGLLGGEQHWHIALSFYAVFIVICFAPFRCYAESPKWLYIVKEQREKALRMLGRLRGSKFDLQQEIGVMEQEAAGKCRSRSLGEVLKDKRMLLPLVLLCAYQGGQQLTGCSSIFYYSADLFRSSGLSPIAIEWLVLAVGNVNLLMSLLNPLLMANFNRRTLMLLSSFLCALLMFAFGLLVKYSSMIPWLTYGTIASIFLFLIAFQLALAAMPSFIGTELFEVPSRSVANSLGNQVGWGCNFLVGFLFPTMHTLLDFWVFILFSFFSLLLFLLTKTYMPETRGREVSVVAELVSRGFKSKVR</sequence>
<dbReference type="PRINTS" id="PR00171">
    <property type="entry name" value="SUGRTRNSPORT"/>
</dbReference>
<dbReference type="EMBL" id="CH916367">
    <property type="protein sequence ID" value="EDW01831.1"/>
    <property type="molecule type" value="Genomic_DNA"/>
</dbReference>
<dbReference type="KEGG" id="dgr:6560026"/>
<dbReference type="PROSITE" id="PS50850">
    <property type="entry name" value="MFS"/>
    <property type="match status" value="1"/>
</dbReference>
<dbReference type="Pfam" id="PF00083">
    <property type="entry name" value="Sugar_tr"/>
    <property type="match status" value="1"/>
</dbReference>
<feature type="domain" description="Major facilitator superfamily (MFS) profile" evidence="7">
    <location>
        <begin position="28"/>
        <end position="470"/>
    </location>
</feature>
<dbReference type="InterPro" id="IPR005829">
    <property type="entry name" value="Sugar_transporter_CS"/>
</dbReference>
<dbReference type="InterPro" id="IPR036259">
    <property type="entry name" value="MFS_trans_sf"/>
</dbReference>
<evidence type="ECO:0000259" key="7">
    <source>
        <dbReference type="PROSITE" id="PS50850"/>
    </source>
</evidence>
<reference evidence="8 9" key="1">
    <citation type="journal article" date="2007" name="Nature">
        <title>Evolution of genes and genomes on the Drosophila phylogeny.</title>
        <authorList>
            <consortium name="Drosophila 12 Genomes Consortium"/>
            <person name="Clark A.G."/>
            <person name="Eisen M.B."/>
            <person name="Smith D.R."/>
            <person name="Bergman C.M."/>
            <person name="Oliver B."/>
            <person name="Markow T.A."/>
            <person name="Kaufman T.C."/>
            <person name="Kellis M."/>
            <person name="Gelbart W."/>
            <person name="Iyer V.N."/>
            <person name="Pollard D.A."/>
            <person name="Sackton T.B."/>
            <person name="Larracuente A.M."/>
            <person name="Singh N.D."/>
            <person name="Abad J.P."/>
            <person name="Abt D.N."/>
            <person name="Adryan B."/>
            <person name="Aguade M."/>
            <person name="Akashi H."/>
            <person name="Anderson W.W."/>
            <person name="Aquadro C.F."/>
            <person name="Ardell D.H."/>
            <person name="Arguello R."/>
            <person name="Artieri C.G."/>
            <person name="Barbash D.A."/>
            <person name="Barker D."/>
            <person name="Barsanti P."/>
            <person name="Batterham P."/>
            <person name="Batzoglou S."/>
            <person name="Begun D."/>
            <person name="Bhutkar A."/>
            <person name="Blanco E."/>
            <person name="Bosak S.A."/>
            <person name="Bradley R.K."/>
            <person name="Brand A.D."/>
            <person name="Brent M.R."/>
            <person name="Brooks A.N."/>
            <person name="Brown R.H."/>
            <person name="Butlin R.K."/>
            <person name="Caggese C."/>
            <person name="Calvi B.R."/>
            <person name="Bernardo de Carvalho A."/>
            <person name="Caspi A."/>
            <person name="Castrezana S."/>
            <person name="Celniker S.E."/>
            <person name="Chang J.L."/>
            <person name="Chapple C."/>
            <person name="Chatterji S."/>
            <person name="Chinwalla A."/>
            <person name="Civetta A."/>
            <person name="Clifton S.W."/>
            <person name="Comeron J.M."/>
            <person name="Costello J.C."/>
            <person name="Coyne J.A."/>
            <person name="Daub J."/>
            <person name="David R.G."/>
            <person name="Delcher A.L."/>
            <person name="Delehaunty K."/>
            <person name="Do C.B."/>
            <person name="Ebling H."/>
            <person name="Edwards K."/>
            <person name="Eickbush T."/>
            <person name="Evans J.D."/>
            <person name="Filipski A."/>
            <person name="Findeiss S."/>
            <person name="Freyhult E."/>
            <person name="Fulton L."/>
            <person name="Fulton R."/>
            <person name="Garcia A.C."/>
            <person name="Gardiner A."/>
            <person name="Garfield D.A."/>
            <person name="Garvin B.E."/>
            <person name="Gibson G."/>
            <person name="Gilbert D."/>
            <person name="Gnerre S."/>
            <person name="Godfrey J."/>
            <person name="Good R."/>
            <person name="Gotea V."/>
            <person name="Gravely B."/>
            <person name="Greenberg A.J."/>
            <person name="Griffiths-Jones S."/>
            <person name="Gross S."/>
            <person name="Guigo R."/>
            <person name="Gustafson E.A."/>
            <person name="Haerty W."/>
            <person name="Hahn M.W."/>
            <person name="Halligan D.L."/>
            <person name="Halpern A.L."/>
            <person name="Halter G.M."/>
            <person name="Han M.V."/>
            <person name="Heger A."/>
            <person name="Hillier L."/>
            <person name="Hinrichs A.S."/>
            <person name="Holmes I."/>
            <person name="Hoskins R.A."/>
            <person name="Hubisz M.J."/>
            <person name="Hultmark D."/>
            <person name="Huntley M.A."/>
            <person name="Jaffe D.B."/>
            <person name="Jagadeeshan S."/>
            <person name="Jeck W.R."/>
            <person name="Johnson J."/>
            <person name="Jones C.D."/>
            <person name="Jordan W.C."/>
            <person name="Karpen G.H."/>
            <person name="Kataoka E."/>
            <person name="Keightley P.D."/>
            <person name="Kheradpour P."/>
            <person name="Kirkness E.F."/>
            <person name="Koerich L.B."/>
            <person name="Kristiansen K."/>
            <person name="Kudrna D."/>
            <person name="Kulathinal R.J."/>
            <person name="Kumar S."/>
            <person name="Kwok R."/>
            <person name="Lander E."/>
            <person name="Langley C.H."/>
            <person name="Lapoint R."/>
            <person name="Lazzaro B.P."/>
            <person name="Lee S.J."/>
            <person name="Levesque L."/>
            <person name="Li R."/>
            <person name="Lin C.F."/>
            <person name="Lin M.F."/>
            <person name="Lindblad-Toh K."/>
            <person name="Llopart A."/>
            <person name="Long M."/>
            <person name="Low L."/>
            <person name="Lozovsky E."/>
            <person name="Lu J."/>
            <person name="Luo M."/>
            <person name="Machado C.A."/>
            <person name="Makalowski W."/>
            <person name="Marzo M."/>
            <person name="Matsuda M."/>
            <person name="Matzkin L."/>
            <person name="McAllister B."/>
            <person name="McBride C.S."/>
            <person name="McKernan B."/>
            <person name="McKernan K."/>
            <person name="Mendez-Lago M."/>
            <person name="Minx P."/>
            <person name="Mollenhauer M.U."/>
            <person name="Montooth K."/>
            <person name="Mount S.M."/>
            <person name="Mu X."/>
            <person name="Myers E."/>
            <person name="Negre B."/>
            <person name="Newfeld S."/>
            <person name="Nielsen R."/>
            <person name="Noor M.A."/>
            <person name="O'Grady P."/>
            <person name="Pachter L."/>
            <person name="Papaceit M."/>
            <person name="Parisi M.J."/>
            <person name="Parisi M."/>
            <person name="Parts L."/>
            <person name="Pedersen J.S."/>
            <person name="Pesole G."/>
            <person name="Phillippy A.M."/>
            <person name="Ponting C.P."/>
            <person name="Pop M."/>
            <person name="Porcelli D."/>
            <person name="Powell J.R."/>
            <person name="Prohaska S."/>
            <person name="Pruitt K."/>
            <person name="Puig M."/>
            <person name="Quesneville H."/>
            <person name="Ram K.R."/>
            <person name="Rand D."/>
            <person name="Rasmussen M.D."/>
            <person name="Reed L.K."/>
            <person name="Reenan R."/>
            <person name="Reily A."/>
            <person name="Remington K.A."/>
            <person name="Rieger T.T."/>
            <person name="Ritchie M.G."/>
            <person name="Robin C."/>
            <person name="Rogers Y.H."/>
            <person name="Rohde C."/>
            <person name="Rozas J."/>
            <person name="Rubenfield M.J."/>
            <person name="Ruiz A."/>
            <person name="Russo S."/>
            <person name="Salzberg S.L."/>
            <person name="Sanchez-Gracia A."/>
            <person name="Saranga D.J."/>
            <person name="Sato H."/>
            <person name="Schaeffer S.W."/>
            <person name="Schatz M.C."/>
            <person name="Schlenke T."/>
            <person name="Schwartz R."/>
            <person name="Segarra C."/>
            <person name="Singh R.S."/>
            <person name="Sirot L."/>
            <person name="Sirota M."/>
            <person name="Sisneros N.B."/>
            <person name="Smith C.D."/>
            <person name="Smith T.F."/>
            <person name="Spieth J."/>
            <person name="Stage D.E."/>
            <person name="Stark A."/>
            <person name="Stephan W."/>
            <person name="Strausberg R.L."/>
            <person name="Strempel S."/>
            <person name="Sturgill D."/>
            <person name="Sutton G."/>
            <person name="Sutton G.G."/>
            <person name="Tao W."/>
            <person name="Teichmann S."/>
            <person name="Tobari Y.N."/>
            <person name="Tomimura Y."/>
            <person name="Tsolas J.M."/>
            <person name="Valente V.L."/>
            <person name="Venter E."/>
            <person name="Venter J.C."/>
            <person name="Vicario S."/>
            <person name="Vieira F.G."/>
            <person name="Vilella A.J."/>
            <person name="Villasante A."/>
            <person name="Walenz B."/>
            <person name="Wang J."/>
            <person name="Wasserman M."/>
            <person name="Watts T."/>
            <person name="Wilson D."/>
            <person name="Wilson R.K."/>
            <person name="Wing R.A."/>
            <person name="Wolfner M.F."/>
            <person name="Wong A."/>
            <person name="Wong G.K."/>
            <person name="Wu C.I."/>
            <person name="Wu G."/>
            <person name="Yamamoto D."/>
            <person name="Yang H.P."/>
            <person name="Yang S.P."/>
            <person name="Yorke J.A."/>
            <person name="Yoshida K."/>
            <person name="Zdobnov E."/>
            <person name="Zhang P."/>
            <person name="Zhang Y."/>
            <person name="Zimin A.V."/>
            <person name="Baldwin J."/>
            <person name="Abdouelleil A."/>
            <person name="Abdulkadir J."/>
            <person name="Abebe A."/>
            <person name="Abera B."/>
            <person name="Abreu J."/>
            <person name="Acer S.C."/>
            <person name="Aftuck L."/>
            <person name="Alexander A."/>
            <person name="An P."/>
            <person name="Anderson E."/>
            <person name="Anderson S."/>
            <person name="Arachi H."/>
            <person name="Azer M."/>
            <person name="Bachantsang P."/>
            <person name="Barry A."/>
            <person name="Bayul T."/>
            <person name="Berlin A."/>
            <person name="Bessette D."/>
            <person name="Bloom T."/>
            <person name="Blye J."/>
            <person name="Boguslavskiy L."/>
            <person name="Bonnet C."/>
            <person name="Boukhgalter B."/>
            <person name="Bourzgui I."/>
            <person name="Brown A."/>
            <person name="Cahill P."/>
            <person name="Channer S."/>
            <person name="Cheshatsang Y."/>
            <person name="Chuda L."/>
            <person name="Citroen M."/>
            <person name="Collymore A."/>
            <person name="Cooke P."/>
            <person name="Costello M."/>
            <person name="D'Aco K."/>
            <person name="Daza R."/>
            <person name="De Haan G."/>
            <person name="DeGray S."/>
            <person name="DeMaso C."/>
            <person name="Dhargay N."/>
            <person name="Dooley K."/>
            <person name="Dooley E."/>
            <person name="Doricent M."/>
            <person name="Dorje P."/>
            <person name="Dorjee K."/>
            <person name="Dupes A."/>
            <person name="Elong R."/>
            <person name="Falk J."/>
            <person name="Farina A."/>
            <person name="Faro S."/>
            <person name="Ferguson D."/>
            <person name="Fisher S."/>
            <person name="Foley C.D."/>
            <person name="Franke A."/>
            <person name="Friedrich D."/>
            <person name="Gadbois L."/>
            <person name="Gearin G."/>
            <person name="Gearin C.R."/>
            <person name="Giannoukos G."/>
            <person name="Goode T."/>
            <person name="Graham J."/>
            <person name="Grandbois E."/>
            <person name="Grewal S."/>
            <person name="Gyaltsen K."/>
            <person name="Hafez N."/>
            <person name="Hagos B."/>
            <person name="Hall J."/>
            <person name="Henson C."/>
            <person name="Hollinger A."/>
            <person name="Honan T."/>
            <person name="Huard M.D."/>
            <person name="Hughes L."/>
            <person name="Hurhula B."/>
            <person name="Husby M.E."/>
            <person name="Kamat A."/>
            <person name="Kanga B."/>
            <person name="Kashin S."/>
            <person name="Khazanovich D."/>
            <person name="Kisner P."/>
            <person name="Lance K."/>
            <person name="Lara M."/>
            <person name="Lee W."/>
            <person name="Lennon N."/>
            <person name="Letendre F."/>
            <person name="LeVine R."/>
            <person name="Lipovsky A."/>
            <person name="Liu X."/>
            <person name="Liu J."/>
            <person name="Liu S."/>
            <person name="Lokyitsang T."/>
            <person name="Lokyitsang Y."/>
            <person name="Lubonja R."/>
            <person name="Lui A."/>
            <person name="MacDonald P."/>
            <person name="Magnisalis V."/>
            <person name="Maru K."/>
            <person name="Matthews C."/>
            <person name="McCusker W."/>
            <person name="McDonough S."/>
            <person name="Mehta T."/>
            <person name="Meldrim J."/>
            <person name="Meneus L."/>
            <person name="Mihai O."/>
            <person name="Mihalev A."/>
            <person name="Mihova T."/>
            <person name="Mittelman R."/>
            <person name="Mlenga V."/>
            <person name="Montmayeur A."/>
            <person name="Mulrain L."/>
            <person name="Navidi A."/>
            <person name="Naylor J."/>
            <person name="Negash T."/>
            <person name="Nguyen T."/>
            <person name="Nguyen N."/>
            <person name="Nicol R."/>
            <person name="Norbu C."/>
            <person name="Norbu N."/>
            <person name="Novod N."/>
            <person name="O'Neill B."/>
            <person name="Osman S."/>
            <person name="Markiewicz E."/>
            <person name="Oyono O.L."/>
            <person name="Patti C."/>
            <person name="Phunkhang P."/>
            <person name="Pierre F."/>
            <person name="Priest M."/>
            <person name="Raghuraman S."/>
            <person name="Rege F."/>
            <person name="Reyes R."/>
            <person name="Rise C."/>
            <person name="Rogov P."/>
            <person name="Ross K."/>
            <person name="Ryan E."/>
            <person name="Settipalli S."/>
            <person name="Shea T."/>
            <person name="Sherpa N."/>
            <person name="Shi L."/>
            <person name="Shih D."/>
            <person name="Sparrow T."/>
            <person name="Spaulding J."/>
            <person name="Stalker J."/>
            <person name="Stange-Thomann N."/>
            <person name="Stavropoulos S."/>
            <person name="Stone C."/>
            <person name="Strader C."/>
            <person name="Tesfaye S."/>
            <person name="Thomson T."/>
            <person name="Thoulutsang Y."/>
            <person name="Thoulutsang D."/>
            <person name="Topham K."/>
            <person name="Topping I."/>
            <person name="Tsamla T."/>
            <person name="Vassiliev H."/>
            <person name="Vo A."/>
            <person name="Wangchuk T."/>
            <person name="Wangdi T."/>
            <person name="Weiand M."/>
            <person name="Wilkinson J."/>
            <person name="Wilson A."/>
            <person name="Yadav S."/>
            <person name="Young G."/>
            <person name="Yu Q."/>
            <person name="Zembek L."/>
            <person name="Zhong D."/>
            <person name="Zimmer A."/>
            <person name="Zwirko Z."/>
            <person name="Jaffe D.B."/>
            <person name="Alvarez P."/>
            <person name="Brockman W."/>
            <person name="Butler J."/>
            <person name="Chin C."/>
            <person name="Gnerre S."/>
            <person name="Grabherr M."/>
            <person name="Kleber M."/>
            <person name="Mauceli E."/>
            <person name="MacCallum I."/>
        </authorList>
    </citation>
    <scope>NUCLEOTIDE SEQUENCE [LARGE SCALE GENOMIC DNA]</scope>
    <source>
        <strain evidence="9">Tucson 15287-2541.00</strain>
    </source>
</reference>
<dbReference type="InterPro" id="IPR020846">
    <property type="entry name" value="MFS_dom"/>
</dbReference>
<dbReference type="SUPFAM" id="SSF103473">
    <property type="entry name" value="MFS general substrate transporter"/>
    <property type="match status" value="1"/>
</dbReference>
<keyword evidence="4 6" id="KW-0472">Membrane</keyword>
<evidence type="ECO:0000256" key="2">
    <source>
        <dbReference type="ARBA" id="ARBA00022692"/>
    </source>
</evidence>
<dbReference type="Gene3D" id="1.20.1250.20">
    <property type="entry name" value="MFS general substrate transporter like domains"/>
    <property type="match status" value="1"/>
</dbReference>
<keyword evidence="9" id="KW-1185">Reference proteome</keyword>
<dbReference type="PhylomeDB" id="B4J5Q5"/>
<feature type="transmembrane region" description="Helical" evidence="6">
    <location>
        <begin position="77"/>
        <end position="100"/>
    </location>
</feature>
<name>B4J5Q5_DROGR</name>
<dbReference type="PANTHER" id="PTHR23503:SF127">
    <property type="entry name" value="FI08437P-RELATED"/>
    <property type="match status" value="1"/>
</dbReference>
<comment type="subcellular location">
    <subcellularLocation>
        <location evidence="1">Membrane</location>
        <topology evidence="1">Multi-pass membrane protein</topology>
    </subcellularLocation>
</comment>
<keyword evidence="2 6" id="KW-0812">Transmembrane</keyword>
<feature type="transmembrane region" description="Helical" evidence="6">
    <location>
        <begin position="107"/>
        <end position="130"/>
    </location>
</feature>
<dbReference type="PROSITE" id="PS00217">
    <property type="entry name" value="SUGAR_TRANSPORT_2"/>
    <property type="match status" value="1"/>
</dbReference>
<dbReference type="Proteomes" id="UP000001070">
    <property type="component" value="Unassembled WGS sequence"/>
</dbReference>
<evidence type="ECO:0000256" key="3">
    <source>
        <dbReference type="ARBA" id="ARBA00022989"/>
    </source>
</evidence>
<feature type="transmembrane region" description="Helical" evidence="6">
    <location>
        <begin position="136"/>
        <end position="156"/>
    </location>
</feature>
<evidence type="ECO:0000256" key="5">
    <source>
        <dbReference type="ARBA" id="ARBA00023180"/>
    </source>
</evidence>
<feature type="transmembrane region" description="Helical" evidence="6">
    <location>
        <begin position="318"/>
        <end position="337"/>
    </location>
</feature>
<dbReference type="AlphaFoldDB" id="B4J5Q5"/>
<feature type="transmembrane region" description="Helical" evidence="6">
    <location>
        <begin position="199"/>
        <end position="221"/>
    </location>
</feature>
<feature type="transmembrane region" description="Helical" evidence="6">
    <location>
        <begin position="377"/>
        <end position="399"/>
    </location>
</feature>
<keyword evidence="3 6" id="KW-1133">Transmembrane helix</keyword>
<dbReference type="OrthoDB" id="4540492at2759"/>
<protein>
    <submittedName>
        <fullName evidence="8">GH20232</fullName>
    </submittedName>
</protein>
<dbReference type="InParanoid" id="B4J5Q5"/>
<evidence type="ECO:0000313" key="8">
    <source>
        <dbReference type="EMBL" id="EDW01831.1"/>
    </source>
</evidence>
<feature type="transmembrane region" description="Helical" evidence="6">
    <location>
        <begin position="168"/>
        <end position="187"/>
    </location>
</feature>
<evidence type="ECO:0000256" key="1">
    <source>
        <dbReference type="ARBA" id="ARBA00004141"/>
    </source>
</evidence>
<dbReference type="OMA" id="MFQAKFD"/>
<organism evidence="9">
    <name type="scientific">Drosophila grimshawi</name>
    <name type="common">Hawaiian fruit fly</name>
    <name type="synonym">Idiomyia grimshawi</name>
    <dbReference type="NCBI Taxonomy" id="7222"/>
    <lineage>
        <taxon>Eukaryota</taxon>
        <taxon>Metazoa</taxon>
        <taxon>Ecdysozoa</taxon>
        <taxon>Arthropoda</taxon>
        <taxon>Hexapoda</taxon>
        <taxon>Insecta</taxon>
        <taxon>Pterygota</taxon>
        <taxon>Neoptera</taxon>
        <taxon>Endopterygota</taxon>
        <taxon>Diptera</taxon>
        <taxon>Brachycera</taxon>
        <taxon>Muscomorpha</taxon>
        <taxon>Ephydroidea</taxon>
        <taxon>Drosophilidae</taxon>
        <taxon>Drosophila</taxon>
        <taxon>Hawaiian Drosophila</taxon>
    </lineage>
</organism>
<feature type="transmembrane region" description="Helical" evidence="6">
    <location>
        <begin position="349"/>
        <end position="371"/>
    </location>
</feature>
<dbReference type="STRING" id="7222.B4J5Q5"/>
<evidence type="ECO:0000313" key="9">
    <source>
        <dbReference type="Proteomes" id="UP000001070"/>
    </source>
</evidence>
<gene>
    <name evidence="8" type="primary">Dgri\GH20232</name>
    <name evidence="8" type="ORF">Dgri_GH20232</name>
</gene>
<dbReference type="InterPro" id="IPR003663">
    <property type="entry name" value="Sugar/inositol_transpt"/>
</dbReference>
<keyword evidence="5" id="KW-0325">Glycoprotein</keyword>